<organism evidence="1 2">
    <name type="scientific">Ligilactobacillus salivarius</name>
    <dbReference type="NCBI Taxonomy" id="1624"/>
    <lineage>
        <taxon>Bacteria</taxon>
        <taxon>Bacillati</taxon>
        <taxon>Bacillota</taxon>
        <taxon>Bacilli</taxon>
        <taxon>Lactobacillales</taxon>
        <taxon>Lactobacillaceae</taxon>
        <taxon>Ligilactobacillus</taxon>
    </lineage>
</organism>
<gene>
    <name evidence="1" type="ORF">GKC34_08860</name>
</gene>
<reference evidence="1 2" key="1">
    <citation type="submission" date="2019-11" db="EMBL/GenBank/DDBJ databases">
        <title>Draft Genome Sequence of Plant Growth-Promoting Rhizosphere-Associated Bacteria.</title>
        <authorList>
            <person name="Vasilyev I.Y."/>
            <person name="Radchenko V."/>
            <person name="Ilnitskaya E.V."/>
        </authorList>
    </citation>
    <scope>NUCLEOTIDE SEQUENCE [LARGE SCALE GENOMIC DNA]</scope>
    <source>
        <strain evidence="1 2">VRA_1sq_f</strain>
    </source>
</reference>
<sequence>MEKTKQLLATAGVVLTLTPQVLSTTQAVKAAKIVGDSSKNISNETKETLISSIVKKNNQNLTNLANSLKEKGVEVETAGNKEFVAIPDTYDSVLGQYNQ</sequence>
<dbReference type="AlphaFoldDB" id="A0A6A8LP70"/>
<comment type="caution">
    <text evidence="1">The sequence shown here is derived from an EMBL/GenBank/DDBJ whole genome shotgun (WGS) entry which is preliminary data.</text>
</comment>
<proteinExistence type="predicted"/>
<name>A0A6A8LP70_9LACO</name>
<dbReference type="Proteomes" id="UP000437575">
    <property type="component" value="Unassembled WGS sequence"/>
</dbReference>
<dbReference type="EMBL" id="WKKZ01000477">
    <property type="protein sequence ID" value="MSE05905.1"/>
    <property type="molecule type" value="Genomic_DNA"/>
</dbReference>
<evidence type="ECO:0000313" key="2">
    <source>
        <dbReference type="Proteomes" id="UP000437575"/>
    </source>
</evidence>
<protein>
    <submittedName>
        <fullName evidence="1">Uncharacterized protein</fullName>
    </submittedName>
</protein>
<evidence type="ECO:0000313" key="1">
    <source>
        <dbReference type="EMBL" id="MSE05905.1"/>
    </source>
</evidence>
<accession>A0A6A8LP70</accession>